<comment type="caution">
    <text evidence="1">The sequence shown here is derived from an EMBL/GenBank/DDBJ whole genome shotgun (WGS) entry which is preliminary data.</text>
</comment>
<gene>
    <name evidence="1" type="ORF">QTP70_021367</name>
</gene>
<evidence type="ECO:0000313" key="1">
    <source>
        <dbReference type="EMBL" id="KAK3505589.1"/>
    </source>
</evidence>
<dbReference type="AlphaFoldDB" id="A0AAE0UGQ5"/>
<accession>A0AAE0UGQ5</accession>
<evidence type="ECO:0000313" key="2">
    <source>
        <dbReference type="Proteomes" id="UP001274896"/>
    </source>
</evidence>
<dbReference type="EMBL" id="JAUCMX010000789">
    <property type="protein sequence ID" value="KAK3505589.1"/>
    <property type="molecule type" value="Genomic_DNA"/>
</dbReference>
<name>A0AAE0UGQ5_9TELE</name>
<keyword evidence="2" id="KW-1185">Reference proteome</keyword>
<proteinExistence type="predicted"/>
<sequence length="55" mass="6400">MVHQCPLCTGIRGNRIMKMMRTVLRFPGIQKRRAGMTVHALIKKYGSVRKVIFRN</sequence>
<organism evidence="1 2">
    <name type="scientific">Hemibagrus guttatus</name>
    <dbReference type="NCBI Taxonomy" id="175788"/>
    <lineage>
        <taxon>Eukaryota</taxon>
        <taxon>Metazoa</taxon>
        <taxon>Chordata</taxon>
        <taxon>Craniata</taxon>
        <taxon>Vertebrata</taxon>
        <taxon>Euteleostomi</taxon>
        <taxon>Actinopterygii</taxon>
        <taxon>Neopterygii</taxon>
        <taxon>Teleostei</taxon>
        <taxon>Ostariophysi</taxon>
        <taxon>Siluriformes</taxon>
        <taxon>Bagridae</taxon>
        <taxon>Hemibagrus</taxon>
    </lineage>
</organism>
<dbReference type="Proteomes" id="UP001274896">
    <property type="component" value="Unassembled WGS sequence"/>
</dbReference>
<protein>
    <submittedName>
        <fullName evidence="1">Uncharacterized protein</fullName>
    </submittedName>
</protein>
<reference evidence="1" key="1">
    <citation type="submission" date="2023-06" db="EMBL/GenBank/DDBJ databases">
        <title>Male Hemibagrus guttatus genome.</title>
        <authorList>
            <person name="Bian C."/>
        </authorList>
    </citation>
    <scope>NUCLEOTIDE SEQUENCE</scope>
    <source>
        <strain evidence="1">Male_cb2023</strain>
        <tissue evidence="1">Muscle</tissue>
    </source>
</reference>